<dbReference type="InterPro" id="IPR015422">
    <property type="entry name" value="PyrdxlP-dep_Trfase_small"/>
</dbReference>
<evidence type="ECO:0000259" key="7">
    <source>
        <dbReference type="Pfam" id="PF00155"/>
    </source>
</evidence>
<comment type="cofactor">
    <cofactor evidence="1 6">
        <name>pyridoxal 5'-phosphate</name>
        <dbReference type="ChEBI" id="CHEBI:597326"/>
    </cofactor>
</comment>
<protein>
    <recommendedName>
        <fullName evidence="6">Histidinol-phosphate aminotransferase</fullName>
        <ecNumber evidence="6">2.6.1.9</ecNumber>
    </recommendedName>
    <alternativeName>
        <fullName evidence="6">Imidazole acetol-phosphate transaminase</fullName>
    </alternativeName>
</protein>
<feature type="domain" description="Aminotransferase class I/classII large" evidence="7">
    <location>
        <begin position="26"/>
        <end position="345"/>
    </location>
</feature>
<dbReference type="GO" id="GO:0000105">
    <property type="term" value="P:L-histidine biosynthetic process"/>
    <property type="evidence" value="ECO:0007669"/>
    <property type="project" value="UniProtKB-UniRule"/>
</dbReference>
<keyword evidence="4 6" id="KW-0808">Transferase</keyword>
<dbReference type="PANTHER" id="PTHR43643:SF3">
    <property type="entry name" value="HISTIDINOL-PHOSPHATE AMINOTRANSFERASE"/>
    <property type="match status" value="1"/>
</dbReference>
<feature type="modified residue" description="N6-(pyridoxal phosphate)lysine" evidence="6">
    <location>
        <position position="211"/>
    </location>
</feature>
<accession>A0A2A2TMH0</accession>
<dbReference type="RefSeq" id="WP_095720855.1">
    <property type="nucleotide sequence ID" value="NZ_NTFS01000043.1"/>
</dbReference>
<dbReference type="UniPathway" id="UPA00031">
    <property type="reaction ID" value="UER00012"/>
</dbReference>
<keyword evidence="6" id="KW-0028">Amino-acid biosynthesis</keyword>
<dbReference type="NCBIfam" id="TIGR01141">
    <property type="entry name" value="hisC"/>
    <property type="match status" value="1"/>
</dbReference>
<evidence type="ECO:0000256" key="5">
    <source>
        <dbReference type="ARBA" id="ARBA00022898"/>
    </source>
</evidence>
<evidence type="ECO:0000256" key="3">
    <source>
        <dbReference type="ARBA" id="ARBA00022576"/>
    </source>
</evidence>
<evidence type="ECO:0000256" key="1">
    <source>
        <dbReference type="ARBA" id="ARBA00001933"/>
    </source>
</evidence>
<comment type="similarity">
    <text evidence="6">Belongs to the class-II pyridoxal-phosphate-dependent aminotransferase family. Histidinol-phosphate aminotransferase subfamily.</text>
</comment>
<dbReference type="GO" id="GO:0004400">
    <property type="term" value="F:histidinol-phosphate transaminase activity"/>
    <property type="evidence" value="ECO:0007669"/>
    <property type="project" value="UniProtKB-UniRule"/>
</dbReference>
<dbReference type="GO" id="GO:0030170">
    <property type="term" value="F:pyridoxal phosphate binding"/>
    <property type="evidence" value="ECO:0007669"/>
    <property type="project" value="InterPro"/>
</dbReference>
<dbReference type="EMBL" id="NTFS01000043">
    <property type="protein sequence ID" value="PAX59640.1"/>
    <property type="molecule type" value="Genomic_DNA"/>
</dbReference>
<dbReference type="Gene3D" id="3.40.640.10">
    <property type="entry name" value="Type I PLP-dependent aspartate aminotransferase-like (Major domain)"/>
    <property type="match status" value="1"/>
</dbReference>
<dbReference type="InterPro" id="IPR005861">
    <property type="entry name" value="HisP_aminotrans"/>
</dbReference>
<gene>
    <name evidence="6 8" type="primary">hisC</name>
    <name evidence="8" type="ORF">CK510_06150</name>
</gene>
<evidence type="ECO:0000313" key="8">
    <source>
        <dbReference type="EMBL" id="PAX59640.1"/>
    </source>
</evidence>
<keyword evidence="3 6" id="KW-0032">Aminotransferase</keyword>
<evidence type="ECO:0000256" key="4">
    <source>
        <dbReference type="ARBA" id="ARBA00022679"/>
    </source>
</evidence>
<dbReference type="InterPro" id="IPR015424">
    <property type="entry name" value="PyrdxlP-dep_Trfase"/>
</dbReference>
<dbReference type="OrthoDB" id="9813612at2"/>
<dbReference type="SUPFAM" id="SSF53383">
    <property type="entry name" value="PLP-dependent transferases"/>
    <property type="match status" value="1"/>
</dbReference>
<dbReference type="PANTHER" id="PTHR43643">
    <property type="entry name" value="HISTIDINOL-PHOSPHATE AMINOTRANSFERASE 2"/>
    <property type="match status" value="1"/>
</dbReference>
<proteinExistence type="inferred from homology"/>
<dbReference type="Proteomes" id="UP000218238">
    <property type="component" value="Unassembled WGS sequence"/>
</dbReference>
<dbReference type="InterPro" id="IPR015421">
    <property type="entry name" value="PyrdxlP-dep_Trfase_major"/>
</dbReference>
<dbReference type="InterPro" id="IPR050106">
    <property type="entry name" value="HistidinolP_aminotransfase"/>
</dbReference>
<evidence type="ECO:0000256" key="2">
    <source>
        <dbReference type="ARBA" id="ARBA00011738"/>
    </source>
</evidence>
<dbReference type="InterPro" id="IPR001917">
    <property type="entry name" value="Aminotrans_II_pyridoxalP_BS"/>
</dbReference>
<dbReference type="EC" id="2.6.1.9" evidence="6"/>
<sequence>MMDYFRGNVTAMAAYIPGEQPKPGSQIIKLNSNENPYPPSPVVLEVLQNFNSESLRRYPNAYGEDFRLSASQVLNIPSDWIIVGNGSDELLNVVVRACTEPGKKVAYPIPTYVLYRTLTQVQSAELVEIPYGENYELPLDQLIATNAAVTFIATPNSPSGHVVPIDELRKLASKLSGVLVIDEAYVDFAQENALELVKEFENVISIRTLSKGYSLAGVRLGFGIANPKLLSGLYKVKDSYNIDAIAVAVGAAGISDQVYKNDCVAKIKASRVQLAIALKQLGFRVWDSQANFLLVQPLEVNAKYLYQKLKEQGILVRYFQETRLDDKLRITIGTNEQNQILINALMNLLNPVPSPLQGEG</sequence>
<dbReference type="PROSITE" id="PS00599">
    <property type="entry name" value="AA_TRANSFER_CLASS_2"/>
    <property type="match status" value="1"/>
</dbReference>
<dbReference type="InterPro" id="IPR004839">
    <property type="entry name" value="Aminotransferase_I/II_large"/>
</dbReference>
<dbReference type="CDD" id="cd00609">
    <property type="entry name" value="AAT_like"/>
    <property type="match status" value="1"/>
</dbReference>
<evidence type="ECO:0000313" key="9">
    <source>
        <dbReference type="Proteomes" id="UP000218238"/>
    </source>
</evidence>
<dbReference type="Pfam" id="PF00155">
    <property type="entry name" value="Aminotran_1_2"/>
    <property type="match status" value="1"/>
</dbReference>
<evidence type="ECO:0000256" key="6">
    <source>
        <dbReference type="HAMAP-Rule" id="MF_01023"/>
    </source>
</evidence>
<dbReference type="AlphaFoldDB" id="A0A2A2TMH0"/>
<dbReference type="HAMAP" id="MF_01023">
    <property type="entry name" value="HisC_aminotrans_2"/>
    <property type="match status" value="1"/>
</dbReference>
<comment type="subunit">
    <text evidence="2 6">Homodimer.</text>
</comment>
<keyword evidence="9" id="KW-1185">Reference proteome</keyword>
<comment type="caution">
    <text evidence="8">The sequence shown here is derived from an EMBL/GenBank/DDBJ whole genome shotgun (WGS) entry which is preliminary data.</text>
</comment>
<dbReference type="Gene3D" id="3.90.1150.10">
    <property type="entry name" value="Aspartate Aminotransferase, domain 1"/>
    <property type="match status" value="1"/>
</dbReference>
<comment type="pathway">
    <text evidence="6">Amino-acid biosynthesis; L-histidine biosynthesis; L-histidine from 5-phospho-alpha-D-ribose 1-diphosphate: step 7/9.</text>
</comment>
<comment type="catalytic activity">
    <reaction evidence="6">
        <text>L-histidinol phosphate + 2-oxoglutarate = 3-(imidazol-4-yl)-2-oxopropyl phosphate + L-glutamate</text>
        <dbReference type="Rhea" id="RHEA:23744"/>
        <dbReference type="ChEBI" id="CHEBI:16810"/>
        <dbReference type="ChEBI" id="CHEBI:29985"/>
        <dbReference type="ChEBI" id="CHEBI:57766"/>
        <dbReference type="ChEBI" id="CHEBI:57980"/>
        <dbReference type="EC" id="2.6.1.9"/>
    </reaction>
</comment>
<organism evidence="8 9">
    <name type="scientific">Brunnivagina elsteri CCALA 953</name>
    <dbReference type="NCBI Taxonomy" id="987040"/>
    <lineage>
        <taxon>Bacteria</taxon>
        <taxon>Bacillati</taxon>
        <taxon>Cyanobacteriota</taxon>
        <taxon>Cyanophyceae</taxon>
        <taxon>Nostocales</taxon>
        <taxon>Calotrichaceae</taxon>
        <taxon>Brunnivagina</taxon>
    </lineage>
</organism>
<reference evidence="8 9" key="1">
    <citation type="submission" date="2017-08" db="EMBL/GenBank/DDBJ databases">
        <title>Draft genome sequence of filamentous cyanobacterium Calothrix elsteri CCALA 953.</title>
        <authorList>
            <person name="Gagunashvili A.N."/>
            <person name="Elster J."/>
            <person name="Andresson O.S."/>
        </authorList>
    </citation>
    <scope>NUCLEOTIDE SEQUENCE [LARGE SCALE GENOMIC DNA]</scope>
    <source>
        <strain evidence="8 9">CCALA 953</strain>
    </source>
</reference>
<name>A0A2A2TMH0_9CYAN</name>
<keyword evidence="6" id="KW-0368">Histidine biosynthesis</keyword>
<keyword evidence="5 6" id="KW-0663">Pyridoxal phosphate</keyword>